<organism evidence="1 2">
    <name type="scientific">Teratosphaeria nubilosa</name>
    <dbReference type="NCBI Taxonomy" id="161662"/>
    <lineage>
        <taxon>Eukaryota</taxon>
        <taxon>Fungi</taxon>
        <taxon>Dikarya</taxon>
        <taxon>Ascomycota</taxon>
        <taxon>Pezizomycotina</taxon>
        <taxon>Dothideomycetes</taxon>
        <taxon>Dothideomycetidae</taxon>
        <taxon>Mycosphaerellales</taxon>
        <taxon>Teratosphaeriaceae</taxon>
        <taxon>Teratosphaeria</taxon>
    </lineage>
</organism>
<dbReference type="AlphaFoldDB" id="A0A6G1KWN2"/>
<proteinExistence type="predicted"/>
<protein>
    <submittedName>
        <fullName evidence="1">Uncharacterized protein</fullName>
    </submittedName>
</protein>
<dbReference type="EMBL" id="ML995917">
    <property type="protein sequence ID" value="KAF2764578.1"/>
    <property type="molecule type" value="Genomic_DNA"/>
</dbReference>
<gene>
    <name evidence="1" type="ORF">EJ03DRAFT_25681</name>
</gene>
<accession>A0A6G1KWN2</accession>
<evidence type="ECO:0000313" key="2">
    <source>
        <dbReference type="Proteomes" id="UP000799436"/>
    </source>
</evidence>
<reference evidence="1" key="1">
    <citation type="journal article" date="2020" name="Stud. Mycol.">
        <title>101 Dothideomycetes genomes: a test case for predicting lifestyles and emergence of pathogens.</title>
        <authorList>
            <person name="Haridas S."/>
            <person name="Albert R."/>
            <person name="Binder M."/>
            <person name="Bloem J."/>
            <person name="Labutti K."/>
            <person name="Salamov A."/>
            <person name="Andreopoulos B."/>
            <person name="Baker S."/>
            <person name="Barry K."/>
            <person name="Bills G."/>
            <person name="Bluhm B."/>
            <person name="Cannon C."/>
            <person name="Castanera R."/>
            <person name="Culley D."/>
            <person name="Daum C."/>
            <person name="Ezra D."/>
            <person name="Gonzalez J."/>
            <person name="Henrissat B."/>
            <person name="Kuo A."/>
            <person name="Liang C."/>
            <person name="Lipzen A."/>
            <person name="Lutzoni F."/>
            <person name="Magnuson J."/>
            <person name="Mondo S."/>
            <person name="Nolan M."/>
            <person name="Ohm R."/>
            <person name="Pangilinan J."/>
            <person name="Park H.-J."/>
            <person name="Ramirez L."/>
            <person name="Alfaro M."/>
            <person name="Sun H."/>
            <person name="Tritt A."/>
            <person name="Yoshinaga Y."/>
            <person name="Zwiers L.-H."/>
            <person name="Turgeon B."/>
            <person name="Goodwin S."/>
            <person name="Spatafora J."/>
            <person name="Crous P."/>
            <person name="Grigoriev I."/>
        </authorList>
    </citation>
    <scope>NUCLEOTIDE SEQUENCE</scope>
    <source>
        <strain evidence="1">CBS 116005</strain>
    </source>
</reference>
<keyword evidence="2" id="KW-1185">Reference proteome</keyword>
<name>A0A6G1KWN2_9PEZI</name>
<dbReference type="Proteomes" id="UP000799436">
    <property type="component" value="Unassembled WGS sequence"/>
</dbReference>
<evidence type="ECO:0000313" key="1">
    <source>
        <dbReference type="EMBL" id="KAF2764578.1"/>
    </source>
</evidence>
<sequence>MSGWRPDDISLAPEKQPMSFLERRAIQEAMSGWRRSTIWLAFDTVLSDKDTRWCCPSILWRCSTRKPGQHTVRMRHMKQCLGGGRTPRFLPFKQGCSFGSRDPPFTMSFNQPHHGCLGGGHHQSTCICSCDVRGPRHAQHNTQTRLLLECVSDVGAVAITTLSAPAASFHGAICGLWERKQQGCVGGGRYLAAAHRQCPQTRPDDNSCGSFRKRSGGGHHHIHLRALWLSRPWVATMRFAASDKPHDTPLA</sequence>